<dbReference type="EMBL" id="CP022535">
    <property type="protein sequence ID" value="ASP27864.1"/>
    <property type="molecule type" value="Genomic_DNA"/>
</dbReference>
<evidence type="ECO:0000256" key="8">
    <source>
        <dbReference type="ARBA" id="ARBA00034617"/>
    </source>
</evidence>
<evidence type="ECO:0000256" key="10">
    <source>
        <dbReference type="ARBA" id="ARBA00048988"/>
    </source>
</evidence>
<dbReference type="AlphaFoldDB" id="A0A222ENK0"/>
<evidence type="ECO:0000256" key="1">
    <source>
        <dbReference type="ARBA" id="ARBA00009922"/>
    </source>
</evidence>
<comment type="catalytic activity">
    <reaction evidence="10">
        <text>ATP + H2O = ADP + phosphate + H(+)</text>
        <dbReference type="Rhea" id="RHEA:13065"/>
        <dbReference type="ChEBI" id="CHEBI:15377"/>
        <dbReference type="ChEBI" id="CHEBI:15378"/>
        <dbReference type="ChEBI" id="CHEBI:30616"/>
        <dbReference type="ChEBI" id="CHEBI:43474"/>
        <dbReference type="ChEBI" id="CHEBI:456216"/>
        <dbReference type="EC" id="5.6.2.4"/>
    </reaction>
</comment>
<dbReference type="PANTHER" id="PTHR11070">
    <property type="entry name" value="UVRD / RECB / PCRA DNA HELICASE FAMILY MEMBER"/>
    <property type="match status" value="1"/>
</dbReference>
<evidence type="ECO:0000259" key="13">
    <source>
        <dbReference type="PROSITE" id="PS51217"/>
    </source>
</evidence>
<proteinExistence type="inferred from homology"/>
<dbReference type="GO" id="GO:0005524">
    <property type="term" value="F:ATP binding"/>
    <property type="evidence" value="ECO:0007669"/>
    <property type="project" value="UniProtKB-UniRule"/>
</dbReference>
<gene>
    <name evidence="14" type="primary">pcrA</name>
    <name evidence="14" type="ORF">SCORR_v1c00890</name>
</gene>
<feature type="domain" description="UvrD-like helicase ATP-binding" evidence="12">
    <location>
        <begin position="6"/>
        <end position="285"/>
    </location>
</feature>
<feature type="binding site" evidence="11">
    <location>
        <begin position="27"/>
        <end position="34"/>
    </location>
    <ligand>
        <name>ATP</name>
        <dbReference type="ChEBI" id="CHEBI:30616"/>
    </ligand>
</feature>
<evidence type="ECO:0000313" key="15">
    <source>
        <dbReference type="Proteomes" id="UP000203229"/>
    </source>
</evidence>
<dbReference type="InterPro" id="IPR027417">
    <property type="entry name" value="P-loop_NTPase"/>
</dbReference>
<dbReference type="SUPFAM" id="SSF52540">
    <property type="entry name" value="P-loop containing nucleoside triphosphate hydrolases"/>
    <property type="match status" value="1"/>
</dbReference>
<dbReference type="GO" id="GO:0043138">
    <property type="term" value="F:3'-5' DNA helicase activity"/>
    <property type="evidence" value="ECO:0007669"/>
    <property type="project" value="UniProtKB-EC"/>
</dbReference>
<sequence>MDNYLNNLNEEQLDAVTSVDKPLRIIAGAGSGKTRVITSKIIYLIKGCNISPKKILAVTFTNKAANEMKNRVVDSLNEIGINPLITTFHSLCVRILKEDGEYIGLTKDFTIIDSAEQARIVNKIKKQLNLSDSLLLSNKKIISKICGWKSKKLSIDYLEETIFNNDEKKIIRIYQHYLNELSEKNYVDFDDLILKTHSLFYNELDIRNKWKNRFDYILVDEFQDTNYEQYDLIKWLSKDSNLTVVGDPDQTIYSWRGAKIKIILDFNNHFKSAKTIFLNRNYRSTKNILNLANQFISNNKQREEKNVHTTNENGAPIKIKEAASRNYEARFVADEIKLLVEKNNYKYSDIFILYRVNAWSQEFEKEFQNKSIPFQLIGGFKFKDRKVIKDVTAMLKSVSFKDNLSVEHFLSTIPKVGQVSIEKLVSKADSMNISLFQLLTLHLDEALIINKNLKDISNSLVQVTSIVDKNISVLETCKKILELSHYMSRFNPKDNDDREAMSNIDAYLDQMNNFDNQYIHNNETNIVKDFLYGEALVSDQDGIDTINKVTLLTIHAAKGLENKVVFIVGLNRDVFPSYMSFMSKESLEEERRAFYVAITRAKEVLYISYVQGEYSNISKGNLIQSKFIDELDPNLYEIEKNIFYHSDNTYSSNSFVKKPDKAEIKREEMNLVKGDSIDHVLFGIGTIVKIQDKYISVAFNDPKNGVKMVPINSSTWKKI</sequence>
<dbReference type="GO" id="GO:0003677">
    <property type="term" value="F:DNA binding"/>
    <property type="evidence" value="ECO:0007669"/>
    <property type="project" value="UniProtKB-KW"/>
</dbReference>
<dbReference type="CDD" id="cd18807">
    <property type="entry name" value="SF1_C_UvrD"/>
    <property type="match status" value="1"/>
</dbReference>
<dbReference type="KEGG" id="scou:SCORR_v1c00890"/>
<dbReference type="PROSITE" id="PS51198">
    <property type="entry name" value="UVRD_HELICASE_ATP_BIND"/>
    <property type="match status" value="1"/>
</dbReference>
<dbReference type="Gene3D" id="3.40.50.300">
    <property type="entry name" value="P-loop containing nucleotide triphosphate hydrolases"/>
    <property type="match status" value="2"/>
</dbReference>
<dbReference type="GO" id="GO:0000725">
    <property type="term" value="P:recombinational repair"/>
    <property type="evidence" value="ECO:0007669"/>
    <property type="project" value="TreeGrafter"/>
</dbReference>
<dbReference type="GO" id="GO:0033202">
    <property type="term" value="C:DNA helicase complex"/>
    <property type="evidence" value="ECO:0007669"/>
    <property type="project" value="TreeGrafter"/>
</dbReference>
<evidence type="ECO:0000256" key="4">
    <source>
        <dbReference type="ARBA" id="ARBA00022806"/>
    </source>
</evidence>
<dbReference type="InterPro" id="IPR014017">
    <property type="entry name" value="DNA_helicase_UvrD-like_C"/>
</dbReference>
<evidence type="ECO:0000256" key="9">
    <source>
        <dbReference type="ARBA" id="ARBA00034808"/>
    </source>
</evidence>
<evidence type="ECO:0000256" key="7">
    <source>
        <dbReference type="ARBA" id="ARBA00023235"/>
    </source>
</evidence>
<keyword evidence="4 11" id="KW-0347">Helicase</keyword>
<evidence type="ECO:0000256" key="3">
    <source>
        <dbReference type="ARBA" id="ARBA00022801"/>
    </source>
</evidence>
<dbReference type="EC" id="5.6.2.4" evidence="9"/>
<evidence type="ECO:0000256" key="6">
    <source>
        <dbReference type="ARBA" id="ARBA00023125"/>
    </source>
</evidence>
<dbReference type="InterPro" id="IPR014016">
    <property type="entry name" value="UvrD-like_ATP-bd"/>
</dbReference>
<evidence type="ECO:0000256" key="2">
    <source>
        <dbReference type="ARBA" id="ARBA00022741"/>
    </source>
</evidence>
<keyword evidence="3 11" id="KW-0378">Hydrolase</keyword>
<dbReference type="Gene3D" id="1.10.486.10">
    <property type="entry name" value="PCRA, domain 4"/>
    <property type="match status" value="1"/>
</dbReference>
<keyword evidence="2 11" id="KW-0547">Nucleotide-binding</keyword>
<dbReference type="Pfam" id="PF00580">
    <property type="entry name" value="UvrD-helicase"/>
    <property type="match status" value="1"/>
</dbReference>
<reference evidence="14 15" key="1">
    <citation type="submission" date="2017-07" db="EMBL/GenBank/DDBJ databases">
        <title>Complete genome sequence of Spiroplasma corruscae EC-1 (DSM 19793).</title>
        <authorList>
            <person name="Tsai Y.-M."/>
            <person name="Lo W.-S."/>
            <person name="Kuo C.-H."/>
        </authorList>
    </citation>
    <scope>NUCLEOTIDE SEQUENCE [LARGE SCALE GENOMIC DNA]</scope>
    <source>
        <strain evidence="14 15">EC-1</strain>
    </source>
</reference>
<dbReference type="Pfam" id="PF13361">
    <property type="entry name" value="UvrD_C"/>
    <property type="match status" value="1"/>
</dbReference>
<organism evidence="14 15">
    <name type="scientific">Spiroplasma corruscae</name>
    <dbReference type="NCBI Taxonomy" id="216934"/>
    <lineage>
        <taxon>Bacteria</taxon>
        <taxon>Bacillati</taxon>
        <taxon>Mycoplasmatota</taxon>
        <taxon>Mollicutes</taxon>
        <taxon>Entomoplasmatales</taxon>
        <taxon>Spiroplasmataceae</taxon>
        <taxon>Spiroplasma</taxon>
    </lineage>
</organism>
<keyword evidence="7" id="KW-0413">Isomerase</keyword>
<feature type="domain" description="UvrD-like helicase C-terminal" evidence="13">
    <location>
        <begin position="286"/>
        <end position="559"/>
    </location>
</feature>
<accession>A0A222ENK0</accession>
<dbReference type="PROSITE" id="PS51217">
    <property type="entry name" value="UVRD_HELICASE_CTER"/>
    <property type="match status" value="1"/>
</dbReference>
<dbReference type="Proteomes" id="UP000203229">
    <property type="component" value="Chromosome"/>
</dbReference>
<comment type="catalytic activity">
    <reaction evidence="8">
        <text>Couples ATP hydrolysis with the unwinding of duplex DNA by translocating in the 3'-5' direction.</text>
        <dbReference type="EC" id="5.6.2.4"/>
    </reaction>
</comment>
<dbReference type="Gene3D" id="1.10.10.160">
    <property type="match status" value="1"/>
</dbReference>
<dbReference type="CDD" id="cd17932">
    <property type="entry name" value="DEXQc_UvrD"/>
    <property type="match status" value="1"/>
</dbReference>
<keyword evidence="6" id="KW-0238">DNA-binding</keyword>
<evidence type="ECO:0000256" key="11">
    <source>
        <dbReference type="PROSITE-ProRule" id="PRU00560"/>
    </source>
</evidence>
<evidence type="ECO:0000313" key="14">
    <source>
        <dbReference type="EMBL" id="ASP27864.1"/>
    </source>
</evidence>
<comment type="similarity">
    <text evidence="1">Belongs to the helicase family. UvrD subfamily.</text>
</comment>
<keyword evidence="5 11" id="KW-0067">ATP-binding</keyword>
<dbReference type="OrthoDB" id="9810135at2"/>
<name>A0A222ENK0_9MOLU</name>
<dbReference type="GO" id="GO:0016887">
    <property type="term" value="F:ATP hydrolysis activity"/>
    <property type="evidence" value="ECO:0007669"/>
    <property type="project" value="RHEA"/>
</dbReference>
<dbReference type="PANTHER" id="PTHR11070:SF2">
    <property type="entry name" value="ATP-DEPENDENT DNA HELICASE SRS2"/>
    <property type="match status" value="1"/>
</dbReference>
<dbReference type="RefSeq" id="WP_094048089.1">
    <property type="nucleotide sequence ID" value="NZ_CP022535.1"/>
</dbReference>
<dbReference type="InterPro" id="IPR000212">
    <property type="entry name" value="DNA_helicase_UvrD/REP"/>
</dbReference>
<evidence type="ECO:0000259" key="12">
    <source>
        <dbReference type="PROSITE" id="PS51198"/>
    </source>
</evidence>
<evidence type="ECO:0000256" key="5">
    <source>
        <dbReference type="ARBA" id="ARBA00022840"/>
    </source>
</evidence>
<keyword evidence="15" id="KW-1185">Reference proteome</keyword>
<dbReference type="GO" id="GO:0005829">
    <property type="term" value="C:cytosol"/>
    <property type="evidence" value="ECO:0007669"/>
    <property type="project" value="TreeGrafter"/>
</dbReference>
<protein>
    <recommendedName>
        <fullName evidence="9">DNA 3'-5' helicase</fullName>
        <ecNumber evidence="9">5.6.2.4</ecNumber>
    </recommendedName>
</protein>
<dbReference type="InterPro" id="IPR013986">
    <property type="entry name" value="DExx_box_DNA_helicase_dom_sf"/>
</dbReference>